<dbReference type="EMBL" id="JAPWTJ010000173">
    <property type="protein sequence ID" value="KAJ8981647.1"/>
    <property type="molecule type" value="Genomic_DNA"/>
</dbReference>
<accession>A0ABQ9JVB5</accession>
<dbReference type="Pfam" id="PF01144">
    <property type="entry name" value="CoA_trans"/>
    <property type="match status" value="1"/>
</dbReference>
<dbReference type="PROSITE" id="PS01273">
    <property type="entry name" value="COA_TRANSF_1"/>
    <property type="match status" value="1"/>
</dbReference>
<name>A0ABQ9JVB5_9CUCU</name>
<dbReference type="Proteomes" id="UP001162164">
    <property type="component" value="Unassembled WGS sequence"/>
</dbReference>
<protein>
    <submittedName>
        <fullName evidence="1">Uncharacterized protein</fullName>
    </submittedName>
</protein>
<dbReference type="SUPFAM" id="SSF100950">
    <property type="entry name" value="NagB/RpiA/CoA transferase-like"/>
    <property type="match status" value="1"/>
</dbReference>
<sequence>MLKFFSVVRNKSTCKTVCNGIFNYNLQNINKILTCHFATKRRCKVYCDEAEVIQDITDGSKLLVGGFGLCGIPENLIRALLRSQSERLYSSI</sequence>
<proteinExistence type="predicted"/>
<dbReference type="InterPro" id="IPR004163">
    <property type="entry name" value="CoA_transf_BS"/>
</dbReference>
<evidence type="ECO:0000313" key="1">
    <source>
        <dbReference type="EMBL" id="KAJ8981647.1"/>
    </source>
</evidence>
<evidence type="ECO:0000313" key="2">
    <source>
        <dbReference type="Proteomes" id="UP001162164"/>
    </source>
</evidence>
<dbReference type="Gene3D" id="3.40.1080.10">
    <property type="entry name" value="Glutaconate Coenzyme A-transferase"/>
    <property type="match status" value="1"/>
</dbReference>
<gene>
    <name evidence="1" type="ORF">NQ317_000875</name>
</gene>
<organism evidence="1 2">
    <name type="scientific">Molorchus minor</name>
    <dbReference type="NCBI Taxonomy" id="1323400"/>
    <lineage>
        <taxon>Eukaryota</taxon>
        <taxon>Metazoa</taxon>
        <taxon>Ecdysozoa</taxon>
        <taxon>Arthropoda</taxon>
        <taxon>Hexapoda</taxon>
        <taxon>Insecta</taxon>
        <taxon>Pterygota</taxon>
        <taxon>Neoptera</taxon>
        <taxon>Endopterygota</taxon>
        <taxon>Coleoptera</taxon>
        <taxon>Polyphaga</taxon>
        <taxon>Cucujiformia</taxon>
        <taxon>Chrysomeloidea</taxon>
        <taxon>Cerambycidae</taxon>
        <taxon>Lamiinae</taxon>
        <taxon>Monochamini</taxon>
        <taxon>Molorchus</taxon>
    </lineage>
</organism>
<dbReference type="InterPro" id="IPR037171">
    <property type="entry name" value="NagB/RpiA_transferase-like"/>
</dbReference>
<comment type="caution">
    <text evidence="1">The sequence shown here is derived from an EMBL/GenBank/DDBJ whole genome shotgun (WGS) entry which is preliminary data.</text>
</comment>
<keyword evidence="2" id="KW-1185">Reference proteome</keyword>
<dbReference type="InterPro" id="IPR004165">
    <property type="entry name" value="CoA_trans_fam_I"/>
</dbReference>
<reference evidence="1" key="1">
    <citation type="journal article" date="2023" name="Insect Mol. Biol.">
        <title>Genome sequencing provides insights into the evolution of gene families encoding plant cell wall-degrading enzymes in longhorned beetles.</title>
        <authorList>
            <person name="Shin N.R."/>
            <person name="Okamura Y."/>
            <person name="Kirsch R."/>
            <person name="Pauchet Y."/>
        </authorList>
    </citation>
    <scope>NUCLEOTIDE SEQUENCE</scope>
    <source>
        <strain evidence="1">MMC_N1</strain>
    </source>
</reference>